<accession>A0A9X2S8B8</accession>
<evidence type="ECO:0000259" key="4">
    <source>
        <dbReference type="Pfam" id="PF00384"/>
    </source>
</evidence>
<dbReference type="GO" id="GO:0030151">
    <property type="term" value="F:molybdenum ion binding"/>
    <property type="evidence" value="ECO:0007669"/>
    <property type="project" value="InterPro"/>
</dbReference>
<dbReference type="GO" id="GO:0008863">
    <property type="term" value="F:formate dehydrogenase (NAD+) activity"/>
    <property type="evidence" value="ECO:0007669"/>
    <property type="project" value="InterPro"/>
</dbReference>
<sequence length="806" mass="89380">MGKSEHTGRLKLPKRWEPDLWVSKRPFGLGLVKPHHIRDTFKTVWDNRNNLPYAYRILTQGVCDGCALGVSGLRDQTLEGPHLCTTRLNVLRLNTMSAIPDDVLFADLKELRLLSSAELRELGRIPYPMIRRKGETRFSRLNWDDAMTRIAAKASAVDPKGIAFYLTGRGITNETYYAAAKAARQIGTNNIDNASRICHSPSKTALKRSIGVGASTCSYKDWIGTDVLVFWGSVAANNQPVSTKYMYAAKRKGTRIIVINPYREPAMDGYWIPSIPESALFGTKLADDFHPVNIGGDIAFMHGIMKCWFGMERERAGSAIDHAFVSAHTTGFEELREHVERLEWAELERSSGISQARMEELARLLAAARSGVFVWSMGLTQHRFGTDNISQVANLALLRGFLGREHCGLMPIRGHSGVQGSGEMGADPFSLPGGEFASVADRARIEKLWGFRLPEWQGDIVGVSLQNALLPDGQERKLRLFYTSGGNFLETMPDPEHVRRCLEAVELRVHQDIILNSSMLADAAEEVIVLPAMTRYEQPGGGTSTSTERMVYYSPEIAGPRVGEARPEWDIFGELAERITGGPGRNGERVERSDDGKFGLKAVTTRFGSADAIRQEIAAAAPYYEGIQRLGKRGDVFQWGGAWLCEDGECPTPDGKGRLLPIPLPDVRRTEGRMYATTRRGKQFNSMIYGERDSFNGADRFDVLLSEEDAGRLGLRDGDAVVVRNRNGVFHGRAKLAPVAQGNVELFWPEGNVLFERGVYEPSAGIPEYNAAVIVERADIFYAAKDSRHEIALAEADAEWDMNPPD</sequence>
<dbReference type="SUPFAM" id="SSF50692">
    <property type="entry name" value="ADC-like"/>
    <property type="match status" value="1"/>
</dbReference>
<dbReference type="Gene3D" id="3.40.228.10">
    <property type="entry name" value="Dimethylsulfoxide Reductase, domain 2"/>
    <property type="match status" value="1"/>
</dbReference>
<dbReference type="InterPro" id="IPR050123">
    <property type="entry name" value="Prok_molybdopt-oxidoreductase"/>
</dbReference>
<organism evidence="6 7">
    <name type="scientific">Paenibacillus soyae</name>
    <dbReference type="NCBI Taxonomy" id="2969249"/>
    <lineage>
        <taxon>Bacteria</taxon>
        <taxon>Bacillati</taxon>
        <taxon>Bacillota</taxon>
        <taxon>Bacilli</taxon>
        <taxon>Bacillales</taxon>
        <taxon>Paenibacillaceae</taxon>
        <taxon>Paenibacillus</taxon>
    </lineage>
</organism>
<dbReference type="PANTHER" id="PTHR43105:SF4">
    <property type="entry name" value="PROTEIN YDEP"/>
    <property type="match status" value="1"/>
</dbReference>
<dbReference type="InterPro" id="IPR006657">
    <property type="entry name" value="MoPterin_dinucl-bd_dom"/>
</dbReference>
<keyword evidence="7" id="KW-1185">Reference proteome</keyword>
<feature type="domain" description="Molybdopterin dinucleotide-binding" evidence="5">
    <location>
        <begin position="676"/>
        <end position="771"/>
    </location>
</feature>
<keyword evidence="2" id="KW-0408">Iron</keyword>
<dbReference type="AlphaFoldDB" id="A0A9X2S8B8"/>
<dbReference type="Pfam" id="PF01568">
    <property type="entry name" value="Molydop_binding"/>
    <property type="match status" value="1"/>
</dbReference>
<evidence type="ECO:0000256" key="1">
    <source>
        <dbReference type="ARBA" id="ARBA00022723"/>
    </source>
</evidence>
<dbReference type="SUPFAM" id="SSF53706">
    <property type="entry name" value="Formate dehydrogenase/DMSO reductase, domains 1-3"/>
    <property type="match status" value="1"/>
</dbReference>
<dbReference type="PIRSF" id="PIRSF000144">
    <property type="entry name" value="CbbBc"/>
    <property type="match status" value="1"/>
</dbReference>
<protein>
    <submittedName>
        <fullName evidence="6">FdhF/YdeP family oxidoreductase</fullName>
    </submittedName>
</protein>
<gene>
    <name evidence="6" type="ORF">NQZ67_09860</name>
</gene>
<dbReference type="NCBIfam" id="TIGR01701">
    <property type="entry name" value="Fdhalpha-like"/>
    <property type="match status" value="1"/>
</dbReference>
<dbReference type="Gene3D" id="3.40.50.740">
    <property type="match status" value="1"/>
</dbReference>
<dbReference type="GO" id="GO:0043546">
    <property type="term" value="F:molybdopterin cofactor binding"/>
    <property type="evidence" value="ECO:0007669"/>
    <property type="project" value="InterPro"/>
</dbReference>
<dbReference type="InterPro" id="IPR006656">
    <property type="entry name" value="Mopterin_OxRdtase"/>
</dbReference>
<evidence type="ECO:0000313" key="6">
    <source>
        <dbReference type="EMBL" id="MCR2804184.1"/>
    </source>
</evidence>
<dbReference type="Gene3D" id="2.40.40.20">
    <property type="match status" value="1"/>
</dbReference>
<dbReference type="InterPro" id="IPR009010">
    <property type="entry name" value="Asp_de-COase-like_dom_sf"/>
</dbReference>
<keyword evidence="3" id="KW-0411">Iron-sulfur</keyword>
<evidence type="ECO:0000256" key="2">
    <source>
        <dbReference type="ARBA" id="ARBA00023004"/>
    </source>
</evidence>
<dbReference type="Proteomes" id="UP001141950">
    <property type="component" value="Unassembled WGS sequence"/>
</dbReference>
<dbReference type="InterPro" id="IPR010046">
    <property type="entry name" value="Mopterin_OxRdtse_a_bac"/>
</dbReference>
<evidence type="ECO:0000313" key="7">
    <source>
        <dbReference type="Proteomes" id="UP001141950"/>
    </source>
</evidence>
<comment type="caution">
    <text evidence="6">The sequence shown here is derived from an EMBL/GenBank/DDBJ whole genome shotgun (WGS) entry which is preliminary data.</text>
</comment>
<feature type="domain" description="Molybdopterin oxidoreductase" evidence="4">
    <location>
        <begin position="124"/>
        <end position="578"/>
    </location>
</feature>
<evidence type="ECO:0000256" key="3">
    <source>
        <dbReference type="ARBA" id="ARBA00023014"/>
    </source>
</evidence>
<keyword evidence="1" id="KW-0479">Metal-binding</keyword>
<proteinExistence type="predicted"/>
<dbReference type="EMBL" id="JANIPJ010000005">
    <property type="protein sequence ID" value="MCR2804184.1"/>
    <property type="molecule type" value="Genomic_DNA"/>
</dbReference>
<dbReference type="RefSeq" id="WP_257445017.1">
    <property type="nucleotide sequence ID" value="NZ_JANIPJ010000005.1"/>
</dbReference>
<dbReference type="GO" id="GO:0016020">
    <property type="term" value="C:membrane"/>
    <property type="evidence" value="ECO:0007669"/>
    <property type="project" value="TreeGrafter"/>
</dbReference>
<dbReference type="PANTHER" id="PTHR43105">
    <property type="entry name" value="RESPIRATORY NITRATE REDUCTASE"/>
    <property type="match status" value="1"/>
</dbReference>
<dbReference type="GO" id="GO:0051539">
    <property type="term" value="F:4 iron, 4 sulfur cluster binding"/>
    <property type="evidence" value="ECO:0007669"/>
    <property type="project" value="InterPro"/>
</dbReference>
<evidence type="ECO:0000259" key="5">
    <source>
        <dbReference type="Pfam" id="PF01568"/>
    </source>
</evidence>
<name>A0A9X2S8B8_9BACL</name>
<dbReference type="Pfam" id="PF00384">
    <property type="entry name" value="Molybdopterin"/>
    <property type="match status" value="1"/>
</dbReference>
<reference evidence="6" key="1">
    <citation type="submission" date="2022-08" db="EMBL/GenBank/DDBJ databases">
        <title>The genomic sequence of strain Paenibacillus sp. SCIV0701.</title>
        <authorList>
            <person name="Zhao H."/>
        </authorList>
    </citation>
    <scope>NUCLEOTIDE SEQUENCE</scope>
    <source>
        <strain evidence="6">SCIV0701</strain>
    </source>
</reference>